<reference evidence="2 3" key="1">
    <citation type="submission" date="2017-03" db="EMBL/GenBank/DDBJ databases">
        <title>Whole genome sequences of fourteen strains of Bradyrhizobium canariense and one strain of Bradyrhizobium japonicum isolated from Lupinus (Papilionoideae: Genisteae) species in Algeria.</title>
        <authorList>
            <person name="Crovadore J."/>
            <person name="Chekireb D."/>
            <person name="Brachmann A."/>
            <person name="Chablais R."/>
            <person name="Cochard B."/>
            <person name="Lefort F."/>
        </authorList>
    </citation>
    <scope>NUCLEOTIDE SEQUENCE [LARGE SCALE GENOMIC DNA]</scope>
    <source>
        <strain evidence="2 3">UBMAN05</strain>
    </source>
</reference>
<keyword evidence="3" id="KW-1185">Reference proteome</keyword>
<feature type="coiled-coil region" evidence="1">
    <location>
        <begin position="65"/>
        <end position="112"/>
    </location>
</feature>
<dbReference type="EMBL" id="NAFK01000153">
    <property type="protein sequence ID" value="OSJ30566.1"/>
    <property type="molecule type" value="Genomic_DNA"/>
</dbReference>
<proteinExistence type="predicted"/>
<organism evidence="2 3">
    <name type="scientific">Bradyrhizobium canariense</name>
    <dbReference type="NCBI Taxonomy" id="255045"/>
    <lineage>
        <taxon>Bacteria</taxon>
        <taxon>Pseudomonadati</taxon>
        <taxon>Pseudomonadota</taxon>
        <taxon>Alphaproteobacteria</taxon>
        <taxon>Hyphomicrobiales</taxon>
        <taxon>Nitrobacteraceae</taxon>
        <taxon>Bradyrhizobium</taxon>
    </lineage>
</organism>
<protein>
    <submittedName>
        <fullName evidence="2">Uncharacterized protein</fullName>
    </submittedName>
</protein>
<gene>
    <name evidence="2" type="ORF">BST63_12350</name>
</gene>
<comment type="caution">
    <text evidence="2">The sequence shown here is derived from an EMBL/GenBank/DDBJ whole genome shotgun (WGS) entry which is preliminary data.</text>
</comment>
<evidence type="ECO:0000313" key="2">
    <source>
        <dbReference type="EMBL" id="OSJ30566.1"/>
    </source>
</evidence>
<name>A0ABX3X5L2_9BRAD</name>
<evidence type="ECO:0000313" key="3">
    <source>
        <dbReference type="Proteomes" id="UP000193884"/>
    </source>
</evidence>
<keyword evidence="1" id="KW-0175">Coiled coil</keyword>
<dbReference type="Proteomes" id="UP000193884">
    <property type="component" value="Unassembled WGS sequence"/>
</dbReference>
<evidence type="ECO:0000256" key="1">
    <source>
        <dbReference type="SAM" id="Coils"/>
    </source>
</evidence>
<accession>A0ABX3X5L2</accession>
<sequence>MLCSFNGSKQAKVTEPGFKVVCLLRFGHYGPKKRCFSPYLSNNFSGFFPTVETNPQLGRLTKMDRDEEKRKIKEQLATCRRLAAEFMDGVTAQNLEQLAAELEGRLEELARAGPGGRPRAD</sequence>